<dbReference type="AlphaFoldDB" id="R4X4F1"/>
<accession>R4X4F1</accession>
<organism evidence="1 2">
    <name type="scientific">Caballeronia insecticola</name>
    <dbReference type="NCBI Taxonomy" id="758793"/>
    <lineage>
        <taxon>Bacteria</taxon>
        <taxon>Pseudomonadati</taxon>
        <taxon>Pseudomonadota</taxon>
        <taxon>Betaproteobacteria</taxon>
        <taxon>Burkholderiales</taxon>
        <taxon>Burkholderiaceae</taxon>
        <taxon>Caballeronia</taxon>
    </lineage>
</organism>
<dbReference type="HOGENOM" id="CLU_3041183_0_0_4"/>
<reference evidence="1 2" key="1">
    <citation type="journal article" date="2013" name="Genome Announc.">
        <title>Complete Genome Sequence of Burkholderia sp. Strain RPE64, Bacterial Symbiont of the Bean Bug Riptortus pedestris.</title>
        <authorList>
            <person name="Shibata T.F."/>
            <person name="Maeda T."/>
            <person name="Nikoh N."/>
            <person name="Yamaguchi K."/>
            <person name="Oshima K."/>
            <person name="Hattori M."/>
            <person name="Nishiyama T."/>
            <person name="Hasebe M."/>
            <person name="Fukatsu T."/>
            <person name="Kikuchi Y."/>
            <person name="Shigenobu S."/>
        </authorList>
    </citation>
    <scope>NUCLEOTIDE SEQUENCE [LARGE SCALE GENOMIC DNA]</scope>
    <source>
        <plasmid evidence="1 2">p2</plasmid>
    </source>
</reference>
<evidence type="ECO:0000313" key="2">
    <source>
        <dbReference type="Proteomes" id="UP000013966"/>
    </source>
</evidence>
<geneLocation type="plasmid" evidence="1 2">
    <name>p2</name>
</geneLocation>
<dbReference type="KEGG" id="buo:BRPE64_ECDS00430"/>
<dbReference type="Proteomes" id="UP000013966">
    <property type="component" value="Plasmid p2"/>
</dbReference>
<name>R4X4F1_9BURK</name>
<protein>
    <submittedName>
        <fullName evidence="1">Uncharacterized protein</fullName>
    </submittedName>
</protein>
<keyword evidence="1" id="KW-0614">Plasmid</keyword>
<sequence length="54" mass="6335">MHQRVPKEYAPDRGFEEAPFGISSRLDVQTRYPSALFKPRRAEMRSNTFMHSHA</sequence>
<reference evidence="1 2" key="2">
    <citation type="journal article" date="2018" name="Int. J. Syst. Evol. Microbiol.">
        <title>Burkholderia insecticola sp. nov., a gut symbiotic bacterium of the bean bug Riptortus pedestris.</title>
        <authorList>
            <person name="Takeshita K."/>
            <person name="Tamaki H."/>
            <person name="Ohbayashi T."/>
            <person name="Meng X.-Y."/>
            <person name="Sone T."/>
            <person name="Mitani Y."/>
            <person name="Peeters C."/>
            <person name="Kikuchi Y."/>
            <person name="Vandamme P."/>
        </authorList>
    </citation>
    <scope>NUCLEOTIDE SEQUENCE [LARGE SCALE GENOMIC DNA]</scope>
    <source>
        <strain evidence="1">RPE64</strain>
        <plasmid evidence="1 2">p2</plasmid>
    </source>
</reference>
<proteinExistence type="predicted"/>
<keyword evidence="2" id="KW-1185">Reference proteome</keyword>
<dbReference type="EMBL" id="AP013062">
    <property type="protein sequence ID" value="BAN28201.1"/>
    <property type="molecule type" value="Genomic_DNA"/>
</dbReference>
<evidence type="ECO:0000313" key="1">
    <source>
        <dbReference type="EMBL" id="BAN28201.1"/>
    </source>
</evidence>
<gene>
    <name evidence="1" type="ORF">BRPE64_ECDS00430</name>
</gene>